<dbReference type="EMBL" id="PGOL01001512">
    <property type="protein sequence ID" value="PKI57319.1"/>
    <property type="molecule type" value="Genomic_DNA"/>
</dbReference>
<evidence type="ECO:0000313" key="3">
    <source>
        <dbReference type="EMBL" id="PKI57319.1"/>
    </source>
</evidence>
<keyword evidence="5" id="KW-1185">Reference proteome</keyword>
<dbReference type="EMBL" id="MTKT01000553">
    <property type="protein sequence ID" value="OWM90178.1"/>
    <property type="molecule type" value="Genomic_DNA"/>
</dbReference>
<reference evidence="4" key="1">
    <citation type="journal article" date="2017" name="Plant J.">
        <title>The pomegranate (Punica granatum L.) genome and the genomics of punicalagin biosynthesis.</title>
        <authorList>
            <person name="Qin G."/>
            <person name="Xu C."/>
            <person name="Ming R."/>
            <person name="Tang H."/>
            <person name="Guyot R."/>
            <person name="Kramer E.M."/>
            <person name="Hu Y."/>
            <person name="Yi X."/>
            <person name="Qi Y."/>
            <person name="Xu X."/>
            <person name="Gao Z."/>
            <person name="Pan H."/>
            <person name="Jian J."/>
            <person name="Tian Y."/>
            <person name="Yue Z."/>
            <person name="Xu Y."/>
        </authorList>
    </citation>
    <scope>NUCLEOTIDE SEQUENCE [LARGE SCALE GENOMIC DNA]</scope>
    <source>
        <strain evidence="4">cv. Dabenzi</strain>
    </source>
</reference>
<evidence type="ECO:0000256" key="1">
    <source>
        <dbReference type="SAM" id="MobiDB-lite"/>
    </source>
</evidence>
<reference evidence="3 5" key="3">
    <citation type="submission" date="2017-11" db="EMBL/GenBank/DDBJ databases">
        <title>De-novo sequencing of pomegranate (Punica granatum L.) genome.</title>
        <authorList>
            <person name="Akparov Z."/>
            <person name="Amiraslanov A."/>
            <person name="Hajiyeva S."/>
            <person name="Abbasov M."/>
            <person name="Kaur K."/>
            <person name="Hamwieh A."/>
            <person name="Solovyev V."/>
            <person name="Salamov A."/>
            <person name="Braich B."/>
            <person name="Kosarev P."/>
            <person name="Mahmoud A."/>
            <person name="Hajiyev E."/>
            <person name="Babayeva S."/>
            <person name="Izzatullayeva V."/>
            <person name="Mammadov A."/>
            <person name="Mammadov A."/>
            <person name="Sharifova S."/>
            <person name="Ojaghi J."/>
            <person name="Eynullazada K."/>
            <person name="Bayramov B."/>
            <person name="Abdulazimova A."/>
            <person name="Shahmuradov I."/>
        </authorList>
    </citation>
    <scope>NUCLEOTIDE SEQUENCE [LARGE SCALE GENOMIC DNA]</scope>
    <source>
        <strain evidence="3">AG2017</strain>
        <strain evidence="5">cv. AG2017</strain>
        <tissue evidence="3">Leaf</tissue>
    </source>
</reference>
<evidence type="ECO:0000313" key="5">
    <source>
        <dbReference type="Proteomes" id="UP000233551"/>
    </source>
</evidence>
<sequence>MGSDRIGSNCPPEGRTARKSYWTGPDCWAEWAELLGLGWACKRNRTGPRSVNQRRSGSGGSGGDGFWAAVLAPGRRDDGRNGRGR</sequence>
<evidence type="ECO:0000313" key="4">
    <source>
        <dbReference type="Proteomes" id="UP000197138"/>
    </source>
</evidence>
<reference evidence="2" key="2">
    <citation type="submission" date="2017-06" db="EMBL/GenBank/DDBJ databases">
        <title>The pomegranate genome and the genomics of punicalagin biosynthesis.</title>
        <authorList>
            <person name="Xu C."/>
        </authorList>
    </citation>
    <scope>NUCLEOTIDE SEQUENCE [LARGE SCALE GENOMIC DNA]</scope>
    <source>
        <tissue evidence="2">Fresh leaf</tissue>
    </source>
</reference>
<protein>
    <submittedName>
        <fullName evidence="2">Uncharacterized protein</fullName>
    </submittedName>
</protein>
<evidence type="ECO:0000313" key="2">
    <source>
        <dbReference type="EMBL" id="OWM90178.1"/>
    </source>
</evidence>
<comment type="caution">
    <text evidence="2">The sequence shown here is derived from an EMBL/GenBank/DDBJ whole genome shotgun (WGS) entry which is preliminary data.</text>
</comment>
<organism evidence="2 4">
    <name type="scientific">Punica granatum</name>
    <name type="common">Pomegranate</name>
    <dbReference type="NCBI Taxonomy" id="22663"/>
    <lineage>
        <taxon>Eukaryota</taxon>
        <taxon>Viridiplantae</taxon>
        <taxon>Streptophyta</taxon>
        <taxon>Embryophyta</taxon>
        <taxon>Tracheophyta</taxon>
        <taxon>Spermatophyta</taxon>
        <taxon>Magnoliopsida</taxon>
        <taxon>eudicotyledons</taxon>
        <taxon>Gunneridae</taxon>
        <taxon>Pentapetalae</taxon>
        <taxon>rosids</taxon>
        <taxon>malvids</taxon>
        <taxon>Myrtales</taxon>
        <taxon>Lythraceae</taxon>
        <taxon>Punica</taxon>
    </lineage>
</organism>
<dbReference type="Proteomes" id="UP000233551">
    <property type="component" value="Unassembled WGS sequence"/>
</dbReference>
<accession>A0A218XZE8</accession>
<feature type="compositionally biased region" description="Basic and acidic residues" evidence="1">
    <location>
        <begin position="74"/>
        <end position="85"/>
    </location>
</feature>
<proteinExistence type="predicted"/>
<dbReference type="AlphaFoldDB" id="A0A218XZE8"/>
<feature type="region of interest" description="Disordered" evidence="1">
    <location>
        <begin position="43"/>
        <end position="85"/>
    </location>
</feature>
<name>A0A218XZE8_PUNGR</name>
<gene>
    <name evidence="2" type="ORF">CDL15_Pgr006499</name>
    <name evidence="3" type="ORF">CRG98_022264</name>
</gene>
<dbReference type="Proteomes" id="UP000197138">
    <property type="component" value="Unassembled WGS sequence"/>
</dbReference>